<keyword evidence="6 9" id="KW-0472">Membrane</keyword>
<dbReference type="EMBL" id="JAAPAO010000051">
    <property type="protein sequence ID" value="KAF4675152.1"/>
    <property type="molecule type" value="Genomic_DNA"/>
</dbReference>
<keyword evidence="8" id="KW-0862">Zinc</keyword>
<evidence type="ECO:0000256" key="4">
    <source>
        <dbReference type="ARBA" id="ARBA00022801"/>
    </source>
</evidence>
<accession>A0A7J6MU80</accession>
<feature type="binding site" evidence="7">
    <location>
        <position position="47"/>
    </location>
    <ligand>
        <name>Ca(2+)</name>
        <dbReference type="ChEBI" id="CHEBI:29108"/>
    </ligand>
</feature>
<evidence type="ECO:0000256" key="1">
    <source>
        <dbReference type="ARBA" id="ARBA00004141"/>
    </source>
</evidence>
<keyword evidence="3 9" id="KW-0812">Transmembrane</keyword>
<keyword evidence="11" id="KW-1185">Reference proteome</keyword>
<protein>
    <submittedName>
        <fullName evidence="10">Alkaline ceramidase 3</fullName>
    </submittedName>
</protein>
<comment type="similarity">
    <text evidence="2">Belongs to the alkaline ceramidase family.</text>
</comment>
<dbReference type="GO" id="GO:0046514">
    <property type="term" value="P:ceramide catabolic process"/>
    <property type="evidence" value="ECO:0007669"/>
    <property type="project" value="TreeGrafter"/>
</dbReference>
<keyword evidence="7" id="KW-0106">Calcium</keyword>
<dbReference type="PANTHER" id="PTHR46187:SF3">
    <property type="entry name" value="ALKALINE CERAMIDASE 3"/>
    <property type="match status" value="1"/>
</dbReference>
<comment type="subcellular location">
    <subcellularLocation>
        <location evidence="1">Membrane</location>
        <topology evidence="1">Multi-pass membrane protein</topology>
    </subcellularLocation>
</comment>
<dbReference type="GO" id="GO:0016811">
    <property type="term" value="F:hydrolase activity, acting on carbon-nitrogen (but not peptide) bonds, in linear amides"/>
    <property type="evidence" value="ECO:0007669"/>
    <property type="project" value="InterPro"/>
</dbReference>
<feature type="binding site" evidence="7">
    <location>
        <position position="33"/>
    </location>
    <ligand>
        <name>Ca(2+)</name>
        <dbReference type="ChEBI" id="CHEBI:29108"/>
    </ligand>
</feature>
<dbReference type="PANTHER" id="PTHR46187">
    <property type="entry name" value="ALKALINE CERAMIDASE 3"/>
    <property type="match status" value="1"/>
</dbReference>
<sequence length="289" mass="32630">MLNITADVPGNSTSFLQRGSFAETFFGPPASMDFCEDNYAYTDHIVEFANTLTSIFIVVIGVVGMLICAPRAGNEHRYRVYYVIMIFIGLGSTLFHGTLRRLGQAMDEIPMLWMSLTSFWIILFYNAPKRDTKAHRWAWVFTSLAIGLTAVYLSTWKMYLIFVATYTSATAVGTCLVLYRCYSHRGPSRVIAWRFLEVGLAVYLTATVMWTLDYLFCDYLKPFYLHAIVWHTFSVTGAHLSLQAMVALRSDALNVGSHTEMFCKVLPMVGYNSVRGRLSTPSSDPSKQD</sequence>
<dbReference type="InterPro" id="IPR008901">
    <property type="entry name" value="ACER"/>
</dbReference>
<evidence type="ECO:0000256" key="5">
    <source>
        <dbReference type="ARBA" id="ARBA00022989"/>
    </source>
</evidence>
<keyword evidence="7" id="KW-0479">Metal-binding</keyword>
<evidence type="ECO:0000256" key="7">
    <source>
        <dbReference type="PIRSR" id="PIRSR608901-1"/>
    </source>
</evidence>
<proteinExistence type="inferred from homology"/>
<dbReference type="Pfam" id="PF05875">
    <property type="entry name" value="Ceramidase"/>
    <property type="match status" value="1"/>
</dbReference>
<evidence type="ECO:0000256" key="8">
    <source>
        <dbReference type="PIRSR" id="PIRSR608901-2"/>
    </source>
</evidence>
<organism evidence="10 11">
    <name type="scientific">Perkinsus chesapeaki</name>
    <name type="common">Clam parasite</name>
    <name type="synonym">Perkinsus andrewsi</name>
    <dbReference type="NCBI Taxonomy" id="330153"/>
    <lineage>
        <taxon>Eukaryota</taxon>
        <taxon>Sar</taxon>
        <taxon>Alveolata</taxon>
        <taxon>Perkinsozoa</taxon>
        <taxon>Perkinsea</taxon>
        <taxon>Perkinsida</taxon>
        <taxon>Perkinsidae</taxon>
        <taxon>Perkinsus</taxon>
    </lineage>
</organism>
<keyword evidence="4" id="KW-0378">Hydrolase</keyword>
<feature type="binding site" evidence="8">
    <location>
        <position position="231"/>
    </location>
    <ligand>
        <name>Zn(2+)</name>
        <dbReference type="ChEBI" id="CHEBI:29105"/>
        <note>catalytic</note>
    </ligand>
</feature>
<dbReference type="GO" id="GO:0005789">
    <property type="term" value="C:endoplasmic reticulum membrane"/>
    <property type="evidence" value="ECO:0007669"/>
    <property type="project" value="TreeGrafter"/>
</dbReference>
<feature type="binding site" evidence="8">
    <location>
        <position position="96"/>
    </location>
    <ligand>
        <name>Zn(2+)</name>
        <dbReference type="ChEBI" id="CHEBI:29105"/>
        <note>catalytic</note>
    </ligand>
</feature>
<evidence type="ECO:0000256" key="9">
    <source>
        <dbReference type="SAM" id="Phobius"/>
    </source>
</evidence>
<feature type="transmembrane region" description="Helical" evidence="9">
    <location>
        <begin position="159"/>
        <end position="179"/>
    </location>
</feature>
<feature type="transmembrane region" description="Helical" evidence="9">
    <location>
        <begin position="109"/>
        <end position="125"/>
    </location>
</feature>
<comment type="caution">
    <text evidence="10">The sequence shown here is derived from an EMBL/GenBank/DDBJ whole genome shotgun (WGS) entry which is preliminary data.</text>
</comment>
<name>A0A7J6MU80_PERCH</name>
<evidence type="ECO:0000313" key="11">
    <source>
        <dbReference type="Proteomes" id="UP000591131"/>
    </source>
</evidence>
<evidence type="ECO:0000256" key="2">
    <source>
        <dbReference type="ARBA" id="ARBA00009780"/>
    </source>
</evidence>
<reference evidence="10 11" key="1">
    <citation type="submission" date="2020-04" db="EMBL/GenBank/DDBJ databases">
        <title>Perkinsus chesapeaki whole genome sequence.</title>
        <authorList>
            <person name="Bogema D.R."/>
        </authorList>
    </citation>
    <scope>NUCLEOTIDE SEQUENCE [LARGE SCALE GENOMIC DNA]</scope>
    <source>
        <strain evidence="10">ATCC PRA-425</strain>
    </source>
</reference>
<feature type="binding site" evidence="7">
    <location>
        <position position="38"/>
    </location>
    <ligand>
        <name>Ca(2+)</name>
        <dbReference type="ChEBI" id="CHEBI:29108"/>
    </ligand>
</feature>
<dbReference type="GO" id="GO:0046513">
    <property type="term" value="P:ceramide biosynthetic process"/>
    <property type="evidence" value="ECO:0007669"/>
    <property type="project" value="TreeGrafter"/>
</dbReference>
<dbReference type="GO" id="GO:0046872">
    <property type="term" value="F:metal ion binding"/>
    <property type="evidence" value="ECO:0007669"/>
    <property type="project" value="UniProtKB-KW"/>
</dbReference>
<feature type="transmembrane region" description="Helical" evidence="9">
    <location>
        <begin position="191"/>
        <end position="211"/>
    </location>
</feature>
<evidence type="ECO:0000313" key="10">
    <source>
        <dbReference type="EMBL" id="KAF4675152.1"/>
    </source>
</evidence>
<gene>
    <name evidence="10" type="primary">ACER3</name>
    <name evidence="10" type="ORF">FOL47_008159</name>
</gene>
<feature type="transmembrane region" description="Helical" evidence="9">
    <location>
        <begin position="80"/>
        <end position="97"/>
    </location>
</feature>
<evidence type="ECO:0000256" key="6">
    <source>
        <dbReference type="ARBA" id="ARBA00023136"/>
    </source>
</evidence>
<dbReference type="Proteomes" id="UP000591131">
    <property type="component" value="Unassembled WGS sequence"/>
</dbReference>
<comment type="cofactor">
    <cofactor evidence="8">
        <name>Zn(2+)</name>
        <dbReference type="ChEBI" id="CHEBI:29105"/>
    </cofactor>
</comment>
<keyword evidence="5 9" id="KW-1133">Transmembrane helix</keyword>
<feature type="transmembrane region" description="Helical" evidence="9">
    <location>
        <begin position="48"/>
        <end position="68"/>
    </location>
</feature>
<dbReference type="AlphaFoldDB" id="A0A7J6MU80"/>
<feature type="transmembrane region" description="Helical" evidence="9">
    <location>
        <begin position="223"/>
        <end position="242"/>
    </location>
</feature>
<dbReference type="OrthoDB" id="408046at2759"/>
<feature type="binding site" evidence="7">
    <location>
        <position position="36"/>
    </location>
    <ligand>
        <name>Ca(2+)</name>
        <dbReference type="ChEBI" id="CHEBI:29108"/>
    </ligand>
</feature>
<feature type="binding site" evidence="8">
    <location>
        <position position="226"/>
    </location>
    <ligand>
        <name>Zn(2+)</name>
        <dbReference type="ChEBI" id="CHEBI:29105"/>
        <note>catalytic</note>
    </ligand>
</feature>
<feature type="transmembrane region" description="Helical" evidence="9">
    <location>
        <begin position="137"/>
        <end position="153"/>
    </location>
</feature>
<evidence type="ECO:0000256" key="3">
    <source>
        <dbReference type="ARBA" id="ARBA00022692"/>
    </source>
</evidence>